<evidence type="ECO:0000256" key="5">
    <source>
        <dbReference type="ARBA" id="ARBA00022737"/>
    </source>
</evidence>
<gene>
    <name evidence="15" type="ORF">QJS10_CPA07g00310</name>
</gene>
<keyword evidence="3 12" id="KW-0813">Transport</keyword>
<protein>
    <recommendedName>
        <fullName evidence="17">Mitochondrial carrier protein</fullName>
    </recommendedName>
</protein>
<evidence type="ECO:0000256" key="9">
    <source>
        <dbReference type="ARBA" id="ARBA00023136"/>
    </source>
</evidence>
<dbReference type="GO" id="GO:0055085">
    <property type="term" value="P:transmembrane transport"/>
    <property type="evidence" value="ECO:0007669"/>
    <property type="project" value="InterPro"/>
</dbReference>
<dbReference type="Proteomes" id="UP001180020">
    <property type="component" value="Unassembled WGS sequence"/>
</dbReference>
<feature type="repeat" description="Solcar" evidence="11">
    <location>
        <begin position="203"/>
        <end position="288"/>
    </location>
</feature>
<dbReference type="AlphaFoldDB" id="A0AAV9EEL7"/>
<dbReference type="GO" id="GO:0005743">
    <property type="term" value="C:mitochondrial inner membrane"/>
    <property type="evidence" value="ECO:0007669"/>
    <property type="project" value="UniProtKB-SubCell"/>
</dbReference>
<evidence type="ECO:0000256" key="7">
    <source>
        <dbReference type="ARBA" id="ARBA00022989"/>
    </source>
</evidence>
<evidence type="ECO:0000256" key="13">
    <source>
        <dbReference type="SAM" id="MobiDB-lite"/>
    </source>
</evidence>
<dbReference type="InterPro" id="IPR018108">
    <property type="entry name" value="MCP_transmembrane"/>
</dbReference>
<dbReference type="GO" id="GO:0015711">
    <property type="term" value="P:organic anion transport"/>
    <property type="evidence" value="ECO:0007669"/>
    <property type="project" value="UniProtKB-ARBA"/>
</dbReference>
<keyword evidence="8" id="KW-0496">Mitochondrion</keyword>
<dbReference type="GO" id="GO:0015748">
    <property type="term" value="P:organophosphate ester transport"/>
    <property type="evidence" value="ECO:0007669"/>
    <property type="project" value="UniProtKB-ARBA"/>
</dbReference>
<evidence type="ECO:0000256" key="14">
    <source>
        <dbReference type="SAM" id="Phobius"/>
    </source>
</evidence>
<evidence type="ECO:0000313" key="15">
    <source>
        <dbReference type="EMBL" id="KAK1311807.1"/>
    </source>
</evidence>
<dbReference type="PRINTS" id="PR00926">
    <property type="entry name" value="MITOCARRIER"/>
</dbReference>
<organism evidence="15 16">
    <name type="scientific">Acorus calamus</name>
    <name type="common">Sweet flag</name>
    <dbReference type="NCBI Taxonomy" id="4465"/>
    <lineage>
        <taxon>Eukaryota</taxon>
        <taxon>Viridiplantae</taxon>
        <taxon>Streptophyta</taxon>
        <taxon>Embryophyta</taxon>
        <taxon>Tracheophyta</taxon>
        <taxon>Spermatophyta</taxon>
        <taxon>Magnoliopsida</taxon>
        <taxon>Liliopsida</taxon>
        <taxon>Acoraceae</taxon>
        <taxon>Acorus</taxon>
    </lineage>
</organism>
<dbReference type="PROSITE" id="PS50920">
    <property type="entry name" value="SOLCAR"/>
    <property type="match status" value="3"/>
</dbReference>
<feature type="region of interest" description="Disordered" evidence="13">
    <location>
        <begin position="84"/>
        <end position="104"/>
    </location>
</feature>
<feature type="repeat" description="Solcar" evidence="11">
    <location>
        <begin position="109"/>
        <end position="192"/>
    </location>
</feature>
<dbReference type="Pfam" id="PF00153">
    <property type="entry name" value="Mito_carr"/>
    <property type="match status" value="3"/>
</dbReference>
<feature type="repeat" description="Solcar" evidence="11">
    <location>
        <begin position="300"/>
        <end position="384"/>
    </location>
</feature>
<dbReference type="PANTHER" id="PTHR24089">
    <property type="entry name" value="SOLUTE CARRIER FAMILY 25"/>
    <property type="match status" value="1"/>
</dbReference>
<accession>A0AAV9EEL7</accession>
<dbReference type="FunFam" id="1.50.40.10:FF:000098">
    <property type="entry name" value="Mitochondrial substrate carrier family protein"/>
    <property type="match status" value="1"/>
</dbReference>
<keyword evidence="6" id="KW-0999">Mitochondrion inner membrane</keyword>
<evidence type="ECO:0000256" key="6">
    <source>
        <dbReference type="ARBA" id="ARBA00022792"/>
    </source>
</evidence>
<evidence type="ECO:0000256" key="8">
    <source>
        <dbReference type="ARBA" id="ARBA00023128"/>
    </source>
</evidence>
<evidence type="ECO:0008006" key="17">
    <source>
        <dbReference type="Google" id="ProtNLM"/>
    </source>
</evidence>
<dbReference type="EMBL" id="JAUJYO010000007">
    <property type="protein sequence ID" value="KAK1311807.1"/>
    <property type="molecule type" value="Genomic_DNA"/>
</dbReference>
<keyword evidence="5" id="KW-0677">Repeat</keyword>
<dbReference type="InterPro" id="IPR023395">
    <property type="entry name" value="MCP_dom_sf"/>
</dbReference>
<evidence type="ECO:0000256" key="4">
    <source>
        <dbReference type="ARBA" id="ARBA00022692"/>
    </source>
</evidence>
<evidence type="ECO:0000256" key="10">
    <source>
        <dbReference type="ARBA" id="ARBA00054707"/>
    </source>
</evidence>
<comment type="similarity">
    <text evidence="2 12">Belongs to the mitochondrial carrier (TC 2.A.29) family.</text>
</comment>
<evidence type="ECO:0000256" key="2">
    <source>
        <dbReference type="ARBA" id="ARBA00006375"/>
    </source>
</evidence>
<dbReference type="Gene3D" id="1.50.40.10">
    <property type="entry name" value="Mitochondrial carrier domain"/>
    <property type="match status" value="1"/>
</dbReference>
<comment type="caution">
    <text evidence="15">The sequence shown here is derived from an EMBL/GenBank/DDBJ whole genome shotgun (WGS) entry which is preliminary data.</text>
</comment>
<comment type="subcellular location">
    <subcellularLocation>
        <location evidence="1">Mitochondrion inner membrane</location>
        <topology evidence="1">Multi-pass membrane protein</topology>
    </subcellularLocation>
</comment>
<evidence type="ECO:0000256" key="12">
    <source>
        <dbReference type="RuleBase" id="RU000488"/>
    </source>
</evidence>
<name>A0AAV9EEL7_ACOCL</name>
<comment type="function">
    <text evidence="10">Probable mitochondrial adenylate carrier that catalyzes the transport of ATP, ADP and AMP.</text>
</comment>
<keyword evidence="4 11" id="KW-0812">Transmembrane</keyword>
<feature type="transmembrane region" description="Helical" evidence="14">
    <location>
        <begin position="353"/>
        <end position="378"/>
    </location>
</feature>
<evidence type="ECO:0000256" key="3">
    <source>
        <dbReference type="ARBA" id="ARBA00022448"/>
    </source>
</evidence>
<reference evidence="15" key="1">
    <citation type="journal article" date="2023" name="Nat. Commun.">
        <title>Diploid and tetraploid genomes of Acorus and the evolution of monocots.</title>
        <authorList>
            <person name="Ma L."/>
            <person name="Liu K.W."/>
            <person name="Li Z."/>
            <person name="Hsiao Y.Y."/>
            <person name="Qi Y."/>
            <person name="Fu T."/>
            <person name="Tang G.D."/>
            <person name="Zhang D."/>
            <person name="Sun W.H."/>
            <person name="Liu D.K."/>
            <person name="Li Y."/>
            <person name="Chen G.Z."/>
            <person name="Liu X.D."/>
            <person name="Liao X.Y."/>
            <person name="Jiang Y.T."/>
            <person name="Yu X."/>
            <person name="Hao Y."/>
            <person name="Huang J."/>
            <person name="Zhao X.W."/>
            <person name="Ke S."/>
            <person name="Chen Y.Y."/>
            <person name="Wu W.L."/>
            <person name="Hsu J.L."/>
            <person name="Lin Y.F."/>
            <person name="Huang M.D."/>
            <person name="Li C.Y."/>
            <person name="Huang L."/>
            <person name="Wang Z.W."/>
            <person name="Zhao X."/>
            <person name="Zhong W.Y."/>
            <person name="Peng D.H."/>
            <person name="Ahmad S."/>
            <person name="Lan S."/>
            <person name="Zhang J.S."/>
            <person name="Tsai W.C."/>
            <person name="Van de Peer Y."/>
            <person name="Liu Z.J."/>
        </authorList>
    </citation>
    <scope>NUCLEOTIDE SEQUENCE</scope>
    <source>
        <strain evidence="15">CP</strain>
    </source>
</reference>
<proteinExistence type="inferred from homology"/>
<dbReference type="SUPFAM" id="SSF103506">
    <property type="entry name" value="Mitochondrial carrier"/>
    <property type="match status" value="1"/>
</dbReference>
<evidence type="ECO:0000256" key="11">
    <source>
        <dbReference type="PROSITE-ProRule" id="PRU00282"/>
    </source>
</evidence>
<keyword evidence="16" id="KW-1185">Reference proteome</keyword>
<sequence length="388" mass="42446">MHTSSLTMLQKYCPDLKITDNGSIGSPPPPDLPNAAFTFLFGFLRPSEIGSFINFGSSTKVYNIEQKDRRTSISRQLTTAVRLASSRHREDEDREANALPSERGKNNWHNVPKLLLAGAVSTIISRTFVAPLERIKLECIIQGSGCKWMDAVRWVWMSEGPKGFWRGNVLNLFRMVPFKSINFICYDMYCNHVARAHGGALEVTSHDRLIGGGMSGVLATALCLPLDTIRTRLVAPGGTALGGMSGCFSHMVRTEGFSSLYKGLTPALLSMGPSSAVFYGVYDMLKSSHTNKGDGDQGELSPLRTLIYGAIAGACAETVTYPLEVVRRQLQLQRAAKLGLGSMCMRLMKKDGVATLFVGLLPSTLQVLPSAALSYLFYEMMKSILKIS</sequence>
<reference evidence="15" key="2">
    <citation type="submission" date="2023-06" db="EMBL/GenBank/DDBJ databases">
        <authorList>
            <person name="Ma L."/>
            <person name="Liu K.-W."/>
            <person name="Li Z."/>
            <person name="Hsiao Y.-Y."/>
            <person name="Qi Y."/>
            <person name="Fu T."/>
            <person name="Tang G."/>
            <person name="Zhang D."/>
            <person name="Sun W.-H."/>
            <person name="Liu D.-K."/>
            <person name="Li Y."/>
            <person name="Chen G.-Z."/>
            <person name="Liu X.-D."/>
            <person name="Liao X.-Y."/>
            <person name="Jiang Y.-T."/>
            <person name="Yu X."/>
            <person name="Hao Y."/>
            <person name="Huang J."/>
            <person name="Zhao X.-W."/>
            <person name="Ke S."/>
            <person name="Chen Y.-Y."/>
            <person name="Wu W.-L."/>
            <person name="Hsu J.-L."/>
            <person name="Lin Y.-F."/>
            <person name="Huang M.-D."/>
            <person name="Li C.-Y."/>
            <person name="Huang L."/>
            <person name="Wang Z.-W."/>
            <person name="Zhao X."/>
            <person name="Zhong W.-Y."/>
            <person name="Peng D.-H."/>
            <person name="Ahmad S."/>
            <person name="Lan S."/>
            <person name="Zhang J.-S."/>
            <person name="Tsai W.-C."/>
            <person name="Van De Peer Y."/>
            <person name="Liu Z.-J."/>
        </authorList>
    </citation>
    <scope>NUCLEOTIDE SEQUENCE</scope>
    <source>
        <strain evidence="15">CP</strain>
        <tissue evidence="15">Leaves</tissue>
    </source>
</reference>
<evidence type="ECO:0000256" key="1">
    <source>
        <dbReference type="ARBA" id="ARBA00004448"/>
    </source>
</evidence>
<dbReference type="InterPro" id="IPR002067">
    <property type="entry name" value="MCP"/>
</dbReference>
<keyword evidence="9 11" id="KW-0472">Membrane</keyword>
<keyword evidence="7 14" id="KW-1133">Transmembrane helix</keyword>
<evidence type="ECO:0000313" key="16">
    <source>
        <dbReference type="Proteomes" id="UP001180020"/>
    </source>
</evidence>